<name>A0AAD9VXD1_PHOAM</name>
<organism evidence="6 7">
    <name type="scientific">Phomopsis amygdali</name>
    <name type="common">Fusicoccum amygdali</name>
    <dbReference type="NCBI Taxonomy" id="1214568"/>
    <lineage>
        <taxon>Eukaryota</taxon>
        <taxon>Fungi</taxon>
        <taxon>Dikarya</taxon>
        <taxon>Ascomycota</taxon>
        <taxon>Pezizomycotina</taxon>
        <taxon>Sordariomycetes</taxon>
        <taxon>Sordariomycetidae</taxon>
        <taxon>Diaporthales</taxon>
        <taxon>Diaporthaceae</taxon>
        <taxon>Diaporthe</taxon>
    </lineage>
</organism>
<evidence type="ECO:0000256" key="1">
    <source>
        <dbReference type="ARBA" id="ARBA00008366"/>
    </source>
</evidence>
<keyword evidence="4" id="KW-0560">Oxidoreductase</keyword>
<reference evidence="6" key="1">
    <citation type="submission" date="2023-06" db="EMBL/GenBank/DDBJ databases">
        <authorList>
            <person name="Noh H."/>
        </authorList>
    </citation>
    <scope>NUCLEOTIDE SEQUENCE</scope>
    <source>
        <strain evidence="6">DUCC20226</strain>
    </source>
</reference>
<accession>A0AAD9VXD1</accession>
<evidence type="ECO:0000256" key="4">
    <source>
        <dbReference type="ARBA" id="ARBA00023002"/>
    </source>
</evidence>
<gene>
    <name evidence="6" type="ORF">N8I77_013135</name>
</gene>
<sequence length="66" mass="6748">MATVDATLAAQSVAMAVESLGLGYCFLGAVRNKAREMAELLGLPLRTLVGMAIGKLDGSGLADIKP</sequence>
<keyword evidence="2" id="KW-0285">Flavoprotein</keyword>
<dbReference type="EMBL" id="JAUJFL010000010">
    <property type="protein sequence ID" value="KAK2597275.1"/>
    <property type="molecule type" value="Genomic_DNA"/>
</dbReference>
<proteinExistence type="inferred from homology"/>
<keyword evidence="3" id="KW-0288">FMN</keyword>
<feature type="domain" description="Nitroreductase" evidence="5">
    <location>
        <begin position="3"/>
        <end position="55"/>
    </location>
</feature>
<comment type="caution">
    <text evidence="6">The sequence shown here is derived from an EMBL/GenBank/DDBJ whole genome shotgun (WGS) entry which is preliminary data.</text>
</comment>
<dbReference type="InterPro" id="IPR029479">
    <property type="entry name" value="Nitroreductase"/>
</dbReference>
<dbReference type="Gene3D" id="3.40.109.10">
    <property type="entry name" value="NADH Oxidase"/>
    <property type="match status" value="1"/>
</dbReference>
<dbReference type="SUPFAM" id="SSF55469">
    <property type="entry name" value="FMN-dependent nitroreductase-like"/>
    <property type="match status" value="1"/>
</dbReference>
<dbReference type="PANTHER" id="PTHR43425:SF2">
    <property type="entry name" value="OXYGEN-INSENSITIVE NADPH NITROREDUCTASE"/>
    <property type="match status" value="1"/>
</dbReference>
<dbReference type="InterPro" id="IPR000415">
    <property type="entry name" value="Nitroreductase-like"/>
</dbReference>
<protein>
    <recommendedName>
        <fullName evidence="5">Nitroreductase domain-containing protein</fullName>
    </recommendedName>
</protein>
<dbReference type="PANTHER" id="PTHR43425">
    <property type="entry name" value="OXYGEN-INSENSITIVE NADPH NITROREDUCTASE"/>
    <property type="match status" value="1"/>
</dbReference>
<dbReference type="InterPro" id="IPR016446">
    <property type="entry name" value="Flavin_OxRdtase_Frp"/>
</dbReference>
<comment type="similarity">
    <text evidence="1">Belongs to the flavin oxidoreductase frp family.</text>
</comment>
<evidence type="ECO:0000313" key="6">
    <source>
        <dbReference type="EMBL" id="KAK2597275.1"/>
    </source>
</evidence>
<dbReference type="GO" id="GO:0016491">
    <property type="term" value="F:oxidoreductase activity"/>
    <property type="evidence" value="ECO:0007669"/>
    <property type="project" value="UniProtKB-KW"/>
</dbReference>
<dbReference type="AlphaFoldDB" id="A0AAD9VXD1"/>
<dbReference type="Pfam" id="PF00881">
    <property type="entry name" value="Nitroreductase"/>
    <property type="match status" value="1"/>
</dbReference>
<keyword evidence="7" id="KW-1185">Reference proteome</keyword>
<evidence type="ECO:0000256" key="3">
    <source>
        <dbReference type="ARBA" id="ARBA00022643"/>
    </source>
</evidence>
<dbReference type="Proteomes" id="UP001265746">
    <property type="component" value="Unassembled WGS sequence"/>
</dbReference>
<evidence type="ECO:0000256" key="2">
    <source>
        <dbReference type="ARBA" id="ARBA00022630"/>
    </source>
</evidence>
<evidence type="ECO:0000313" key="7">
    <source>
        <dbReference type="Proteomes" id="UP001265746"/>
    </source>
</evidence>
<evidence type="ECO:0000259" key="5">
    <source>
        <dbReference type="Pfam" id="PF00881"/>
    </source>
</evidence>